<keyword evidence="3" id="KW-1185">Reference proteome</keyword>
<protein>
    <submittedName>
        <fullName evidence="2">Uncharacterized protein</fullName>
    </submittedName>
</protein>
<sequence>MAGCETSALLLWAHLRVSCGHQIRRARAWCGPRASRRRCSRRPGRGRGGGQRRPGRCYFLLVASPTFCSGSSMERRGQRRGRGWRAA</sequence>
<dbReference type="EMBL" id="CM016552">
    <property type="protein sequence ID" value="TKW40913.1"/>
    <property type="molecule type" value="Genomic_DNA"/>
</dbReference>
<evidence type="ECO:0000256" key="1">
    <source>
        <dbReference type="SAM" id="SignalP"/>
    </source>
</evidence>
<feature type="signal peptide" evidence="1">
    <location>
        <begin position="1"/>
        <end position="20"/>
    </location>
</feature>
<organism evidence="2 3">
    <name type="scientific">Setaria viridis</name>
    <name type="common">Green bristlegrass</name>
    <name type="synonym">Setaria italica subsp. viridis</name>
    <dbReference type="NCBI Taxonomy" id="4556"/>
    <lineage>
        <taxon>Eukaryota</taxon>
        <taxon>Viridiplantae</taxon>
        <taxon>Streptophyta</taxon>
        <taxon>Embryophyta</taxon>
        <taxon>Tracheophyta</taxon>
        <taxon>Spermatophyta</taxon>
        <taxon>Magnoliopsida</taxon>
        <taxon>Liliopsida</taxon>
        <taxon>Poales</taxon>
        <taxon>Poaceae</taxon>
        <taxon>PACMAD clade</taxon>
        <taxon>Panicoideae</taxon>
        <taxon>Panicodae</taxon>
        <taxon>Paniceae</taxon>
        <taxon>Cenchrinae</taxon>
        <taxon>Setaria</taxon>
    </lineage>
</organism>
<dbReference type="AlphaFoldDB" id="A0A4U6WGK0"/>
<reference evidence="2" key="1">
    <citation type="submission" date="2019-03" db="EMBL/GenBank/DDBJ databases">
        <title>WGS assembly of Setaria viridis.</title>
        <authorList>
            <person name="Huang P."/>
            <person name="Jenkins J."/>
            <person name="Grimwood J."/>
            <person name="Barry K."/>
            <person name="Healey A."/>
            <person name="Mamidi S."/>
            <person name="Sreedasyam A."/>
            <person name="Shu S."/>
            <person name="Feldman M."/>
            <person name="Wu J."/>
            <person name="Yu Y."/>
            <person name="Chen C."/>
            <person name="Johnson J."/>
            <person name="Rokhsar D."/>
            <person name="Baxter I."/>
            <person name="Schmutz J."/>
            <person name="Brutnell T."/>
            <person name="Kellogg E."/>
        </authorList>
    </citation>
    <scope>NUCLEOTIDE SEQUENCE [LARGE SCALE GENOMIC DNA]</scope>
</reference>
<feature type="chain" id="PRO_5020284072" evidence="1">
    <location>
        <begin position="21"/>
        <end position="87"/>
    </location>
</feature>
<dbReference type="Proteomes" id="UP000298652">
    <property type="component" value="Chromosome 1"/>
</dbReference>
<accession>A0A4U6WGK0</accession>
<proteinExistence type="predicted"/>
<dbReference type="Gramene" id="TKW40913">
    <property type="protein sequence ID" value="TKW40913"/>
    <property type="gene ID" value="SEVIR_1G278433v2"/>
</dbReference>
<keyword evidence="1" id="KW-0732">Signal</keyword>
<evidence type="ECO:0000313" key="3">
    <source>
        <dbReference type="Proteomes" id="UP000298652"/>
    </source>
</evidence>
<gene>
    <name evidence="2" type="ORF">SEVIR_1G278433v2</name>
</gene>
<name>A0A4U6WGK0_SETVI</name>
<evidence type="ECO:0000313" key="2">
    <source>
        <dbReference type="EMBL" id="TKW40913.1"/>
    </source>
</evidence>